<protein>
    <submittedName>
        <fullName evidence="4">Uncharacterized protein</fullName>
    </submittedName>
</protein>
<reference evidence="4" key="1">
    <citation type="submission" date="2020-09" db="EMBL/GenBank/DDBJ databases">
        <authorList>
            <person name="Kikuchi T."/>
        </authorList>
    </citation>
    <scope>NUCLEOTIDE SEQUENCE</scope>
    <source>
        <strain evidence="4">SH1</strain>
    </source>
</reference>
<dbReference type="NCBIfam" id="TIGR00030">
    <property type="entry name" value="S21p"/>
    <property type="match status" value="1"/>
</dbReference>
<keyword evidence="2" id="KW-0689">Ribosomal protein</keyword>
<dbReference type="Proteomes" id="UP000783686">
    <property type="component" value="Unassembled WGS sequence"/>
</dbReference>
<name>A0A811K9I7_9BILA</name>
<gene>
    <name evidence="4" type="ORF">BOKJ2_LOCUS4011</name>
</gene>
<dbReference type="InterPro" id="IPR001911">
    <property type="entry name" value="Ribosomal_bS21"/>
</dbReference>
<keyword evidence="3" id="KW-0687">Ribonucleoprotein</keyword>
<dbReference type="EMBL" id="CAJFCW020000002">
    <property type="protein sequence ID" value="CAG9094977.1"/>
    <property type="molecule type" value="Genomic_DNA"/>
</dbReference>
<keyword evidence="5" id="KW-1185">Reference proteome</keyword>
<dbReference type="Gene3D" id="1.20.5.1150">
    <property type="entry name" value="Ribosomal protein S8"/>
    <property type="match status" value="1"/>
</dbReference>
<dbReference type="EMBL" id="CAJFDH010000002">
    <property type="protein sequence ID" value="CAD5212053.1"/>
    <property type="molecule type" value="Genomic_DNA"/>
</dbReference>
<comment type="similarity">
    <text evidence="1">Belongs to the bacterial ribosomal protein bS21 family.</text>
</comment>
<accession>A0A811K9I7</accession>
<sequence>MVRFWNAALRQPFAVKLAGMWRRHPKFTTKTVMVENNDVDEAFTLLNRLMEKEGLMKIIRNTQYYIKPCQQRKQLSIDASQAIVREDMNRKMKFLMRKNRVDAYPGQITA</sequence>
<dbReference type="Pfam" id="PF01165">
    <property type="entry name" value="Ribosomal_S21"/>
    <property type="match status" value="1"/>
</dbReference>
<evidence type="ECO:0000313" key="4">
    <source>
        <dbReference type="EMBL" id="CAD5212053.1"/>
    </source>
</evidence>
<dbReference type="Proteomes" id="UP000614601">
    <property type="component" value="Unassembled WGS sequence"/>
</dbReference>
<dbReference type="InterPro" id="IPR038380">
    <property type="entry name" value="Ribosomal_bS21_sf"/>
</dbReference>
<organism evidence="4 5">
    <name type="scientific">Bursaphelenchus okinawaensis</name>
    <dbReference type="NCBI Taxonomy" id="465554"/>
    <lineage>
        <taxon>Eukaryota</taxon>
        <taxon>Metazoa</taxon>
        <taxon>Ecdysozoa</taxon>
        <taxon>Nematoda</taxon>
        <taxon>Chromadorea</taxon>
        <taxon>Rhabditida</taxon>
        <taxon>Tylenchina</taxon>
        <taxon>Tylenchomorpha</taxon>
        <taxon>Aphelenchoidea</taxon>
        <taxon>Aphelenchoididae</taxon>
        <taxon>Bursaphelenchus</taxon>
    </lineage>
</organism>
<evidence type="ECO:0000256" key="1">
    <source>
        <dbReference type="ARBA" id="ARBA00006640"/>
    </source>
</evidence>
<dbReference type="GO" id="GO:0006412">
    <property type="term" value="P:translation"/>
    <property type="evidence" value="ECO:0007669"/>
    <property type="project" value="InterPro"/>
</dbReference>
<evidence type="ECO:0000256" key="3">
    <source>
        <dbReference type="ARBA" id="ARBA00023274"/>
    </source>
</evidence>
<evidence type="ECO:0000256" key="2">
    <source>
        <dbReference type="ARBA" id="ARBA00022980"/>
    </source>
</evidence>
<comment type="caution">
    <text evidence="4">The sequence shown here is derived from an EMBL/GenBank/DDBJ whole genome shotgun (WGS) entry which is preliminary data.</text>
</comment>
<dbReference type="GO" id="GO:0005840">
    <property type="term" value="C:ribosome"/>
    <property type="evidence" value="ECO:0007669"/>
    <property type="project" value="UniProtKB-KW"/>
</dbReference>
<dbReference type="OrthoDB" id="2501249at2759"/>
<proteinExistence type="inferred from homology"/>
<dbReference type="AlphaFoldDB" id="A0A811K9I7"/>
<dbReference type="PANTHER" id="PTHR21109:SF0">
    <property type="entry name" value="SMALL RIBOSOMAL SUBUNIT PROTEIN BS21M"/>
    <property type="match status" value="1"/>
</dbReference>
<dbReference type="GO" id="GO:1990904">
    <property type="term" value="C:ribonucleoprotein complex"/>
    <property type="evidence" value="ECO:0007669"/>
    <property type="project" value="UniProtKB-KW"/>
</dbReference>
<evidence type="ECO:0000313" key="5">
    <source>
        <dbReference type="Proteomes" id="UP000614601"/>
    </source>
</evidence>
<dbReference type="PANTHER" id="PTHR21109">
    <property type="entry name" value="MITOCHONDRIAL 28S RIBOSOMAL PROTEIN S21"/>
    <property type="match status" value="1"/>
</dbReference>
<dbReference type="GO" id="GO:0003735">
    <property type="term" value="F:structural constituent of ribosome"/>
    <property type="evidence" value="ECO:0007669"/>
    <property type="project" value="InterPro"/>
</dbReference>